<evidence type="ECO:0000313" key="6">
    <source>
        <dbReference type="EMBL" id="RNL19197.1"/>
    </source>
</evidence>
<feature type="transmembrane region" description="Helical" evidence="4">
    <location>
        <begin position="16"/>
        <end position="38"/>
    </location>
</feature>
<protein>
    <submittedName>
        <fullName evidence="6">Helix-turn-helix transcriptional regulator</fullName>
    </submittedName>
</protein>
<feature type="transmembrane region" description="Helical" evidence="4">
    <location>
        <begin position="93"/>
        <end position="115"/>
    </location>
</feature>
<dbReference type="RefSeq" id="WP_123198550.1">
    <property type="nucleotide sequence ID" value="NZ_QICB01000006.1"/>
</dbReference>
<dbReference type="PANTHER" id="PTHR44688">
    <property type="entry name" value="DNA-BINDING TRANSCRIPTIONAL ACTIVATOR DEVR_DOSR"/>
    <property type="match status" value="1"/>
</dbReference>
<feature type="transmembrane region" description="Helical" evidence="4">
    <location>
        <begin position="218"/>
        <end position="234"/>
    </location>
</feature>
<evidence type="ECO:0000259" key="5">
    <source>
        <dbReference type="PROSITE" id="PS50043"/>
    </source>
</evidence>
<dbReference type="InterPro" id="IPR036388">
    <property type="entry name" value="WH-like_DNA-bd_sf"/>
</dbReference>
<dbReference type="InterPro" id="IPR036259">
    <property type="entry name" value="MFS_trans_sf"/>
</dbReference>
<keyword evidence="4" id="KW-0812">Transmembrane</keyword>
<dbReference type="Proteomes" id="UP000267368">
    <property type="component" value="Unassembled WGS sequence"/>
</dbReference>
<dbReference type="SMART" id="SM00421">
    <property type="entry name" value="HTH_LUXR"/>
    <property type="match status" value="1"/>
</dbReference>
<dbReference type="SUPFAM" id="SSF103473">
    <property type="entry name" value="MFS general substrate transporter"/>
    <property type="match status" value="1"/>
</dbReference>
<name>A0A3N0AFU3_9ACTN</name>
<dbReference type="InterPro" id="IPR016032">
    <property type="entry name" value="Sig_transdc_resp-reg_C-effctor"/>
</dbReference>
<evidence type="ECO:0000256" key="2">
    <source>
        <dbReference type="ARBA" id="ARBA00023125"/>
    </source>
</evidence>
<dbReference type="EMBL" id="QICB01000006">
    <property type="protein sequence ID" value="RNL19197.1"/>
    <property type="molecule type" value="Genomic_DNA"/>
</dbReference>
<dbReference type="PROSITE" id="PS50043">
    <property type="entry name" value="HTH_LUXR_2"/>
    <property type="match status" value="1"/>
</dbReference>
<feature type="transmembrane region" description="Helical" evidence="4">
    <location>
        <begin position="153"/>
        <end position="171"/>
    </location>
</feature>
<keyword evidence="4" id="KW-0472">Membrane</keyword>
<organism evidence="6 7">
    <name type="scientific">Slackia faecicanis</name>
    <dbReference type="NCBI Taxonomy" id="255723"/>
    <lineage>
        <taxon>Bacteria</taxon>
        <taxon>Bacillati</taxon>
        <taxon>Actinomycetota</taxon>
        <taxon>Coriobacteriia</taxon>
        <taxon>Eggerthellales</taxon>
        <taxon>Eggerthellaceae</taxon>
        <taxon>Slackia</taxon>
    </lineage>
</organism>
<keyword evidence="3" id="KW-0804">Transcription</keyword>
<feature type="transmembrane region" description="Helical" evidence="4">
    <location>
        <begin position="364"/>
        <end position="382"/>
    </location>
</feature>
<dbReference type="CDD" id="cd06170">
    <property type="entry name" value="LuxR_C_like"/>
    <property type="match status" value="1"/>
</dbReference>
<dbReference type="Gene3D" id="1.10.10.10">
    <property type="entry name" value="Winged helix-like DNA-binding domain superfamily/Winged helix DNA-binding domain"/>
    <property type="match status" value="1"/>
</dbReference>
<evidence type="ECO:0000256" key="1">
    <source>
        <dbReference type="ARBA" id="ARBA00023015"/>
    </source>
</evidence>
<comment type="caution">
    <text evidence="6">The sequence shown here is derived from an EMBL/GenBank/DDBJ whole genome shotgun (WGS) entry which is preliminary data.</text>
</comment>
<dbReference type="GO" id="GO:0006355">
    <property type="term" value="P:regulation of DNA-templated transcription"/>
    <property type="evidence" value="ECO:0007669"/>
    <property type="project" value="InterPro"/>
</dbReference>
<dbReference type="AlphaFoldDB" id="A0A3N0AFU3"/>
<dbReference type="OrthoDB" id="3170096at2"/>
<dbReference type="GO" id="GO:0003677">
    <property type="term" value="F:DNA binding"/>
    <property type="evidence" value="ECO:0007669"/>
    <property type="project" value="UniProtKB-KW"/>
</dbReference>
<evidence type="ECO:0000256" key="3">
    <source>
        <dbReference type="ARBA" id="ARBA00023163"/>
    </source>
</evidence>
<feature type="transmembrane region" description="Helical" evidence="4">
    <location>
        <begin position="246"/>
        <end position="264"/>
    </location>
</feature>
<feature type="transmembrane region" description="Helical" evidence="4">
    <location>
        <begin position="58"/>
        <end position="81"/>
    </location>
</feature>
<keyword evidence="1" id="KW-0805">Transcription regulation</keyword>
<sequence length="495" mass="53841">MNPTTNEDESTSRTTLLFGFLPIVPLAFLGLGLYRAWIEITFVGSFAELPLHSGAIEGMPFSIRDLFDVTMAVVSLLCAFYAQRIGPFFNKKIVFAASGILLVLSTALAFSTALYPEWATALGVPSAIAGGIGIALLILLWSELYGCLNPLRVTTYYSLSIVAGGLAIYIWRGFMFPWLFVMTAILPLVSLLCVHAGFRKIPADEQPRDKRTKLSAPWKAILLMAAYAFAYGLLESVSYSGFFGPHSAPGAVIAGLVVFFAAALQRKRFDFGVIYRIALPLTVAALLLIPALNVFGSAASSFCAAAGYTAQSILVMVVIANLCYRYGASAIWLFGIERGVRQIAMMAGRTVNNQAHMLGENGDTILAALCVVAVVTATMIFMSEKGLSSNWGATMEKHDEREATPAERKNELSVRVAEVARNNKLSAREEEVLLLLAQYKTVGIIERELFIANGTAKAHVRHIYQKLDIHTRQELFDMLGVAKPGTDEPRACGNK</sequence>
<dbReference type="Pfam" id="PF00196">
    <property type="entry name" value="GerE"/>
    <property type="match status" value="1"/>
</dbReference>
<accession>A0A3N0AFU3</accession>
<keyword evidence="7" id="KW-1185">Reference proteome</keyword>
<proteinExistence type="predicted"/>
<feature type="domain" description="HTH luxR-type" evidence="5">
    <location>
        <begin position="418"/>
        <end position="483"/>
    </location>
</feature>
<keyword evidence="4" id="KW-1133">Transmembrane helix</keyword>
<keyword evidence="2" id="KW-0238">DNA-binding</keyword>
<evidence type="ECO:0000256" key="4">
    <source>
        <dbReference type="SAM" id="Phobius"/>
    </source>
</evidence>
<dbReference type="PANTHER" id="PTHR44688:SF16">
    <property type="entry name" value="DNA-BINDING TRANSCRIPTIONAL ACTIVATOR DEVR_DOSR"/>
    <property type="match status" value="1"/>
</dbReference>
<feature type="transmembrane region" description="Helical" evidence="4">
    <location>
        <begin position="273"/>
        <end position="292"/>
    </location>
</feature>
<dbReference type="SUPFAM" id="SSF46894">
    <property type="entry name" value="C-terminal effector domain of the bipartite response regulators"/>
    <property type="match status" value="1"/>
</dbReference>
<dbReference type="InterPro" id="IPR000792">
    <property type="entry name" value="Tscrpt_reg_LuxR_C"/>
</dbReference>
<feature type="transmembrane region" description="Helical" evidence="4">
    <location>
        <begin position="177"/>
        <end position="198"/>
    </location>
</feature>
<evidence type="ECO:0000313" key="7">
    <source>
        <dbReference type="Proteomes" id="UP000267368"/>
    </source>
</evidence>
<gene>
    <name evidence="6" type="ORF">DMP07_07600</name>
</gene>
<reference evidence="7" key="1">
    <citation type="submission" date="2018-05" db="EMBL/GenBank/DDBJ databases">
        <title>Genome Sequencing of selected type strains of the family Eggerthellaceae.</title>
        <authorList>
            <person name="Danylec N."/>
            <person name="Stoll D.A."/>
            <person name="Doetsch A."/>
            <person name="Huch M."/>
        </authorList>
    </citation>
    <scope>NUCLEOTIDE SEQUENCE [LARGE SCALE GENOMIC DNA]</scope>
    <source>
        <strain evidence="7">DSM 17537</strain>
    </source>
</reference>
<feature type="transmembrane region" description="Helical" evidence="4">
    <location>
        <begin position="121"/>
        <end position="141"/>
    </location>
</feature>